<dbReference type="Proteomes" id="UP001229421">
    <property type="component" value="Unassembled WGS sequence"/>
</dbReference>
<organism evidence="2 3">
    <name type="scientific">Tagetes erecta</name>
    <name type="common">African marigold</name>
    <dbReference type="NCBI Taxonomy" id="13708"/>
    <lineage>
        <taxon>Eukaryota</taxon>
        <taxon>Viridiplantae</taxon>
        <taxon>Streptophyta</taxon>
        <taxon>Embryophyta</taxon>
        <taxon>Tracheophyta</taxon>
        <taxon>Spermatophyta</taxon>
        <taxon>Magnoliopsida</taxon>
        <taxon>eudicotyledons</taxon>
        <taxon>Gunneridae</taxon>
        <taxon>Pentapetalae</taxon>
        <taxon>asterids</taxon>
        <taxon>campanulids</taxon>
        <taxon>Asterales</taxon>
        <taxon>Asteraceae</taxon>
        <taxon>Asteroideae</taxon>
        <taxon>Heliantheae alliance</taxon>
        <taxon>Tageteae</taxon>
        <taxon>Tagetes</taxon>
    </lineage>
</organism>
<evidence type="ECO:0000256" key="1">
    <source>
        <dbReference type="SAM" id="MobiDB-lite"/>
    </source>
</evidence>
<comment type="caution">
    <text evidence="2">The sequence shown here is derived from an EMBL/GenBank/DDBJ whole genome shotgun (WGS) entry which is preliminary data.</text>
</comment>
<proteinExistence type="predicted"/>
<gene>
    <name evidence="2" type="ORF">QVD17_42243</name>
</gene>
<evidence type="ECO:0000313" key="3">
    <source>
        <dbReference type="Proteomes" id="UP001229421"/>
    </source>
</evidence>
<dbReference type="EMBL" id="JAUHHV010000013">
    <property type="protein sequence ID" value="KAK1406046.1"/>
    <property type="molecule type" value="Genomic_DNA"/>
</dbReference>
<reference evidence="2" key="1">
    <citation type="journal article" date="2023" name="bioRxiv">
        <title>Improved chromosome-level genome assembly for marigold (Tagetes erecta).</title>
        <authorList>
            <person name="Jiang F."/>
            <person name="Yuan L."/>
            <person name="Wang S."/>
            <person name="Wang H."/>
            <person name="Xu D."/>
            <person name="Wang A."/>
            <person name="Fan W."/>
        </authorList>
    </citation>
    <scope>NUCLEOTIDE SEQUENCE</scope>
    <source>
        <strain evidence="2">WSJ</strain>
        <tissue evidence="2">Leaf</tissue>
    </source>
</reference>
<accession>A0AAD8JNW9</accession>
<protein>
    <submittedName>
        <fullName evidence="2">Uncharacterized protein</fullName>
    </submittedName>
</protein>
<feature type="region of interest" description="Disordered" evidence="1">
    <location>
        <begin position="13"/>
        <end position="75"/>
    </location>
</feature>
<feature type="compositionally biased region" description="Polar residues" evidence="1">
    <location>
        <begin position="33"/>
        <end position="42"/>
    </location>
</feature>
<feature type="compositionally biased region" description="Basic and acidic residues" evidence="1">
    <location>
        <begin position="21"/>
        <end position="32"/>
    </location>
</feature>
<name>A0AAD8JNW9_TARER</name>
<sequence>MVTGKLKATQIYGSATIADTKSQKRESMDRKLSSSTNNNQQSFRKHGEGFSKNGQNSKNAKKESGALDLGVCGQN</sequence>
<evidence type="ECO:0000313" key="2">
    <source>
        <dbReference type="EMBL" id="KAK1406046.1"/>
    </source>
</evidence>
<dbReference type="AlphaFoldDB" id="A0AAD8JNW9"/>
<keyword evidence="3" id="KW-1185">Reference proteome</keyword>